<feature type="active site" evidence="1">
    <location>
        <position position="267"/>
    </location>
</feature>
<evidence type="ECO:0000259" key="4">
    <source>
        <dbReference type="PROSITE" id="PS51786"/>
    </source>
</evidence>
<keyword evidence="2" id="KW-0812">Transmembrane</keyword>
<feature type="transmembrane region" description="Helical" evidence="2">
    <location>
        <begin position="20"/>
        <end position="40"/>
    </location>
</feature>
<dbReference type="InterPro" id="IPR008269">
    <property type="entry name" value="Lon_proteolytic"/>
</dbReference>
<dbReference type="Proteomes" id="UP000288603">
    <property type="component" value="Unassembled WGS sequence"/>
</dbReference>
<dbReference type="AlphaFoldDB" id="A0A444QDM3"/>
<dbReference type="OrthoDB" id="2356897at2"/>
<evidence type="ECO:0000259" key="3">
    <source>
        <dbReference type="PROSITE" id="PS50106"/>
    </source>
</evidence>
<dbReference type="Gene3D" id="3.30.230.10">
    <property type="match status" value="1"/>
</dbReference>
<evidence type="ECO:0000313" key="5">
    <source>
        <dbReference type="EMBL" id="RWZ64728.1"/>
    </source>
</evidence>
<evidence type="ECO:0000313" key="6">
    <source>
        <dbReference type="Proteomes" id="UP000288603"/>
    </source>
</evidence>
<evidence type="ECO:0000256" key="2">
    <source>
        <dbReference type="SAM" id="Phobius"/>
    </source>
</evidence>
<keyword evidence="2" id="KW-0472">Membrane</keyword>
<feature type="active site" evidence="1">
    <location>
        <position position="312"/>
    </location>
</feature>
<evidence type="ECO:0000256" key="1">
    <source>
        <dbReference type="PROSITE-ProRule" id="PRU01122"/>
    </source>
</evidence>
<dbReference type="RefSeq" id="WP_128498504.1">
    <property type="nucleotide sequence ID" value="NZ_RZNC01000002.1"/>
</dbReference>
<protein>
    <recommendedName>
        <fullName evidence="1">endopeptidase La</fullName>
        <ecNumber evidence="1">3.4.21.53</ecNumber>
    </recommendedName>
</protein>
<dbReference type="InterPro" id="IPR036034">
    <property type="entry name" value="PDZ_sf"/>
</dbReference>
<dbReference type="Pfam" id="PF05362">
    <property type="entry name" value="Lon_C"/>
    <property type="match status" value="1"/>
</dbReference>
<dbReference type="SUPFAM" id="SSF54211">
    <property type="entry name" value="Ribosomal protein S5 domain 2-like"/>
    <property type="match status" value="1"/>
</dbReference>
<comment type="similarity">
    <text evidence="1">Belongs to the peptidase S16 family.</text>
</comment>
<name>A0A444QDM3_9MICO</name>
<organism evidence="5 6">
    <name type="scientific">Labedella populi</name>
    <dbReference type="NCBI Taxonomy" id="2498850"/>
    <lineage>
        <taxon>Bacteria</taxon>
        <taxon>Bacillati</taxon>
        <taxon>Actinomycetota</taxon>
        <taxon>Actinomycetes</taxon>
        <taxon>Micrococcales</taxon>
        <taxon>Microbacteriaceae</taxon>
        <taxon>Labedella</taxon>
    </lineage>
</organism>
<dbReference type="GO" id="GO:0030163">
    <property type="term" value="P:protein catabolic process"/>
    <property type="evidence" value="ECO:0007669"/>
    <property type="project" value="InterPro"/>
</dbReference>
<dbReference type="InterPro" id="IPR001478">
    <property type="entry name" value="PDZ"/>
</dbReference>
<feature type="domain" description="Lon proteolytic" evidence="4">
    <location>
        <begin position="261"/>
        <end position="360"/>
    </location>
</feature>
<dbReference type="EC" id="3.4.21.53" evidence="1"/>
<keyword evidence="1" id="KW-0378">Hydrolase</keyword>
<gene>
    <name evidence="5" type="ORF">ELQ92_08340</name>
</gene>
<dbReference type="Pfam" id="PF13180">
    <property type="entry name" value="PDZ_2"/>
    <property type="match status" value="1"/>
</dbReference>
<feature type="domain" description="PDZ" evidence="3">
    <location>
        <begin position="136"/>
        <end position="192"/>
    </location>
</feature>
<sequence length="378" mass="39218">MSLFADDPVVPADTRPRRRVTAGGVALVVAFVLLAALALAPSPYVIQQPGPVFDTLGSVPTGEEGEDVPMIEISGTETFETEGSLDMLTVSVVGTPEQRPNWFEVATSWFDSSKAVLPIDAVYPPGTTSEQRDEENAALMTDSQQTAVAAALRALDYDIEEEVVVADIPEGAPAEGRLEVGDVILRANGEAVDTEATLRRIIADNGPSRAVSFDVRRDGADETVDVTPAEQTLDDGSSSVAVGIVPSSTYEFPFDVSIQLENVGGPSAGMMFALGIIDKVTEGPLTDGRSIAGTGTINDEGSVGAIGGIRQKLYGADDAGAEFFLAPATNCDEVVDHVPGDLDVIPVATLDEALDALAAVGGDGDVEALPTCEDVLAG</sequence>
<dbReference type="PROSITE" id="PS51786">
    <property type="entry name" value="LON_PROTEOLYTIC"/>
    <property type="match status" value="1"/>
</dbReference>
<dbReference type="InterPro" id="IPR020568">
    <property type="entry name" value="Ribosomal_Su5_D2-typ_SF"/>
</dbReference>
<accession>A0A444QDM3</accession>
<dbReference type="GO" id="GO:0005524">
    <property type="term" value="F:ATP binding"/>
    <property type="evidence" value="ECO:0007669"/>
    <property type="project" value="InterPro"/>
</dbReference>
<keyword evidence="1" id="KW-0645">Protease</keyword>
<comment type="caution">
    <text evidence="5">The sequence shown here is derived from an EMBL/GenBank/DDBJ whole genome shotgun (WGS) entry which is preliminary data.</text>
</comment>
<dbReference type="GO" id="GO:0004252">
    <property type="term" value="F:serine-type endopeptidase activity"/>
    <property type="evidence" value="ECO:0007669"/>
    <property type="project" value="UniProtKB-UniRule"/>
</dbReference>
<keyword evidence="1" id="KW-0720">Serine protease</keyword>
<keyword evidence="6" id="KW-1185">Reference proteome</keyword>
<proteinExistence type="inferred from homology"/>
<dbReference type="InterPro" id="IPR014721">
    <property type="entry name" value="Ribsml_uS5_D2-typ_fold_subgr"/>
</dbReference>
<dbReference type="EMBL" id="RZNC01000002">
    <property type="protein sequence ID" value="RWZ64728.1"/>
    <property type="molecule type" value="Genomic_DNA"/>
</dbReference>
<reference evidence="5 6" key="1">
    <citation type="submission" date="2018-12" db="EMBL/GenBank/DDBJ databases">
        <authorList>
            <person name="Li F."/>
        </authorList>
    </citation>
    <scope>NUCLEOTIDE SEQUENCE [LARGE SCALE GENOMIC DNA]</scope>
    <source>
        <strain evidence="5 6">8H24J-4-2</strain>
    </source>
</reference>
<dbReference type="InterPro" id="IPR027065">
    <property type="entry name" value="Lon_Prtase"/>
</dbReference>
<dbReference type="PANTHER" id="PTHR10046">
    <property type="entry name" value="ATP DEPENDENT LON PROTEASE FAMILY MEMBER"/>
    <property type="match status" value="1"/>
</dbReference>
<dbReference type="PROSITE" id="PS50106">
    <property type="entry name" value="PDZ"/>
    <property type="match status" value="1"/>
</dbReference>
<dbReference type="SMART" id="SM00228">
    <property type="entry name" value="PDZ"/>
    <property type="match status" value="1"/>
</dbReference>
<keyword evidence="2" id="KW-1133">Transmembrane helix</keyword>
<dbReference type="GO" id="GO:0006508">
    <property type="term" value="P:proteolysis"/>
    <property type="evidence" value="ECO:0007669"/>
    <property type="project" value="UniProtKB-KW"/>
</dbReference>
<dbReference type="GO" id="GO:0004176">
    <property type="term" value="F:ATP-dependent peptidase activity"/>
    <property type="evidence" value="ECO:0007669"/>
    <property type="project" value="UniProtKB-UniRule"/>
</dbReference>
<dbReference type="SUPFAM" id="SSF50156">
    <property type="entry name" value="PDZ domain-like"/>
    <property type="match status" value="1"/>
</dbReference>
<comment type="catalytic activity">
    <reaction evidence="1">
        <text>Hydrolysis of proteins in presence of ATP.</text>
        <dbReference type="EC" id="3.4.21.53"/>
    </reaction>
</comment>